<dbReference type="Pfam" id="PF03193">
    <property type="entry name" value="RsgA_GTPase"/>
    <property type="match status" value="1"/>
</dbReference>
<keyword evidence="7 10" id="KW-0862">Zinc</keyword>
<feature type="binding site" evidence="10">
    <location>
        <begin position="147"/>
        <end position="150"/>
    </location>
    <ligand>
        <name>GTP</name>
        <dbReference type="ChEBI" id="CHEBI:37565"/>
    </ligand>
</feature>
<evidence type="ECO:0000256" key="3">
    <source>
        <dbReference type="ARBA" id="ARBA00022723"/>
    </source>
</evidence>
<evidence type="ECO:0000256" key="1">
    <source>
        <dbReference type="ARBA" id="ARBA00022490"/>
    </source>
</evidence>
<evidence type="ECO:0000259" key="13">
    <source>
        <dbReference type="PROSITE" id="PS51721"/>
    </source>
</evidence>
<evidence type="ECO:0000256" key="9">
    <source>
        <dbReference type="ARBA" id="ARBA00023134"/>
    </source>
</evidence>
<feature type="domain" description="EngC GTPase" evidence="12">
    <location>
        <begin position="108"/>
        <end position="254"/>
    </location>
</feature>
<comment type="function">
    <text evidence="10">One of several proteins that assist in the late maturation steps of the functional core of the 30S ribosomal subunit. Helps release RbfA from mature subunits. May play a role in the assembly of ribosomal proteins into the subunit. Circularly permuted GTPase that catalyzes slow GTP hydrolysis, GTPase activity is stimulated by the 30S ribosomal subunit.</text>
</comment>
<evidence type="ECO:0000313" key="15">
    <source>
        <dbReference type="Proteomes" id="UP001528912"/>
    </source>
</evidence>
<organism evidence="14 15">
    <name type="scientific">Luteipulveratus flavus</name>
    <dbReference type="NCBI Taxonomy" id="3031728"/>
    <lineage>
        <taxon>Bacteria</taxon>
        <taxon>Bacillati</taxon>
        <taxon>Actinomycetota</taxon>
        <taxon>Actinomycetes</taxon>
        <taxon>Micrococcales</taxon>
        <taxon>Dermacoccaceae</taxon>
        <taxon>Luteipulveratus</taxon>
    </lineage>
</organism>
<dbReference type="CDD" id="cd01854">
    <property type="entry name" value="YjeQ_EngC"/>
    <property type="match status" value="1"/>
</dbReference>
<dbReference type="PROSITE" id="PS51721">
    <property type="entry name" value="G_CP"/>
    <property type="match status" value="1"/>
</dbReference>
<dbReference type="PANTHER" id="PTHR32120">
    <property type="entry name" value="SMALL RIBOSOMAL SUBUNIT BIOGENESIS GTPASE RSGA"/>
    <property type="match status" value="1"/>
</dbReference>
<evidence type="ECO:0000256" key="2">
    <source>
        <dbReference type="ARBA" id="ARBA00022517"/>
    </source>
</evidence>
<dbReference type="NCBIfam" id="TIGR00157">
    <property type="entry name" value="ribosome small subunit-dependent GTPase A"/>
    <property type="match status" value="1"/>
</dbReference>
<dbReference type="PROSITE" id="PS50936">
    <property type="entry name" value="ENGC_GTPASE"/>
    <property type="match status" value="1"/>
</dbReference>
<keyword evidence="2 10" id="KW-0690">Ribosome biogenesis</keyword>
<dbReference type="InterPro" id="IPR027417">
    <property type="entry name" value="P-loop_NTPase"/>
</dbReference>
<comment type="similarity">
    <text evidence="10">Belongs to the TRAFAC class YlqF/YawG GTPase family. RsgA subfamily.</text>
</comment>
<dbReference type="EC" id="3.6.1.-" evidence="10"/>
<dbReference type="InterPro" id="IPR004881">
    <property type="entry name" value="Ribosome_biogen_GTPase_RsgA"/>
</dbReference>
<feature type="binding site" evidence="10">
    <location>
        <position position="292"/>
    </location>
    <ligand>
        <name>Zn(2+)</name>
        <dbReference type="ChEBI" id="CHEBI:29105"/>
    </ligand>
</feature>
<keyword evidence="9 10" id="KW-0342">GTP-binding</keyword>
<keyword evidence="1 10" id="KW-0963">Cytoplasm</keyword>
<keyword evidence="4 10" id="KW-0699">rRNA-binding</keyword>
<dbReference type="HAMAP" id="MF_01820">
    <property type="entry name" value="GTPase_RsgA"/>
    <property type="match status" value="1"/>
</dbReference>
<feature type="binding site" evidence="10">
    <location>
        <position position="284"/>
    </location>
    <ligand>
        <name>Zn(2+)</name>
        <dbReference type="ChEBI" id="CHEBI:29105"/>
    </ligand>
</feature>
<evidence type="ECO:0000259" key="12">
    <source>
        <dbReference type="PROSITE" id="PS50936"/>
    </source>
</evidence>
<evidence type="ECO:0000313" key="14">
    <source>
        <dbReference type="EMBL" id="MDF8263674.1"/>
    </source>
</evidence>
<keyword evidence="8 10" id="KW-0694">RNA-binding</keyword>
<comment type="subunit">
    <text evidence="10">Monomer. Associates with 30S ribosomal subunit, binds 16S rRNA.</text>
</comment>
<dbReference type="Proteomes" id="UP001528912">
    <property type="component" value="Unassembled WGS sequence"/>
</dbReference>
<keyword evidence="6 10" id="KW-0378">Hydrolase</keyword>
<dbReference type="InterPro" id="IPR030378">
    <property type="entry name" value="G_CP_dom"/>
</dbReference>
<evidence type="ECO:0000256" key="4">
    <source>
        <dbReference type="ARBA" id="ARBA00022730"/>
    </source>
</evidence>
<proteinExistence type="inferred from homology"/>
<evidence type="ECO:0000256" key="8">
    <source>
        <dbReference type="ARBA" id="ARBA00022884"/>
    </source>
</evidence>
<evidence type="ECO:0000256" key="6">
    <source>
        <dbReference type="ARBA" id="ARBA00022801"/>
    </source>
</evidence>
<keyword evidence="5 10" id="KW-0547">Nucleotide-binding</keyword>
<dbReference type="InterPro" id="IPR010914">
    <property type="entry name" value="RsgA_GTPase_dom"/>
</dbReference>
<evidence type="ECO:0000256" key="10">
    <source>
        <dbReference type="HAMAP-Rule" id="MF_01820"/>
    </source>
</evidence>
<comment type="caution">
    <text evidence="14">The sequence shown here is derived from an EMBL/GenBank/DDBJ whole genome shotgun (WGS) entry which is preliminary data.</text>
</comment>
<dbReference type="Gene3D" id="1.10.40.50">
    <property type="entry name" value="Probable gtpase engc, domain 3"/>
    <property type="match status" value="1"/>
</dbReference>
<feature type="binding site" evidence="10">
    <location>
        <position position="286"/>
    </location>
    <ligand>
        <name>Zn(2+)</name>
        <dbReference type="ChEBI" id="CHEBI:29105"/>
    </ligand>
</feature>
<comment type="subcellular location">
    <subcellularLocation>
        <location evidence="10">Cytoplasm</location>
    </subcellularLocation>
</comment>
<evidence type="ECO:0000256" key="7">
    <source>
        <dbReference type="ARBA" id="ARBA00022833"/>
    </source>
</evidence>
<dbReference type="Gene3D" id="3.40.50.300">
    <property type="entry name" value="P-loop containing nucleotide triphosphate hydrolases"/>
    <property type="match status" value="1"/>
</dbReference>
<dbReference type="SUPFAM" id="SSF52540">
    <property type="entry name" value="P-loop containing nucleoside triphosphate hydrolases"/>
    <property type="match status" value="1"/>
</dbReference>
<feature type="binding site" evidence="10">
    <location>
        <position position="279"/>
    </location>
    <ligand>
        <name>Zn(2+)</name>
        <dbReference type="ChEBI" id="CHEBI:29105"/>
    </ligand>
</feature>
<evidence type="ECO:0000256" key="11">
    <source>
        <dbReference type="SAM" id="MobiDB-lite"/>
    </source>
</evidence>
<feature type="binding site" evidence="10">
    <location>
        <begin position="199"/>
        <end position="207"/>
    </location>
    <ligand>
        <name>GTP</name>
        <dbReference type="ChEBI" id="CHEBI:37565"/>
    </ligand>
</feature>
<name>A0ABT6C3Y8_9MICO</name>
<keyword evidence="3 10" id="KW-0479">Metal-binding</keyword>
<evidence type="ECO:0000256" key="5">
    <source>
        <dbReference type="ARBA" id="ARBA00022741"/>
    </source>
</evidence>
<dbReference type="EMBL" id="JAROAV010000020">
    <property type="protein sequence ID" value="MDF8263674.1"/>
    <property type="molecule type" value="Genomic_DNA"/>
</dbReference>
<protein>
    <recommendedName>
        <fullName evidence="10">Small ribosomal subunit biogenesis GTPase RsgA</fullName>
        <ecNumber evidence="10">3.6.1.-</ecNumber>
    </recommendedName>
</protein>
<sequence>MPSDLRPLGWDEEWAAAFASYAAAGLLPARVGRVDRGRLEVHLRPSETVHAVAHLEAGAAVEDQPAVGDWVAVDPRSDGAVVTGVLPRRTLIVRSSAGRRSEGQAMAANVDTVLIAVPLEREARLAQLERFLTVGWESGARPVVVLTKSDVVDHDEIDVALLRAREAAPGVQVLAVSAETRTGTDALRSAIGATTAVVGQSGAGKSTLVNALAGAEVMATQATRQDGKGRHTTTARELIPLPSGGVLIDTPGLRGIGVHDASDGVAQSFSDIEALAEECRFRDCTHETEPGCAVTAAIDDGALTRRRLDSYRKQLREVEWAGRRNAADARAAHAKRWAEQTAHGKGHGRGVH</sequence>
<comment type="cofactor">
    <cofactor evidence="10">
        <name>Zn(2+)</name>
        <dbReference type="ChEBI" id="CHEBI:29105"/>
    </cofactor>
    <text evidence="10">Binds 1 zinc ion per subunit.</text>
</comment>
<keyword evidence="15" id="KW-1185">Reference proteome</keyword>
<feature type="domain" description="CP-type G" evidence="13">
    <location>
        <begin position="100"/>
        <end position="256"/>
    </location>
</feature>
<dbReference type="RefSeq" id="WP_277191342.1">
    <property type="nucleotide sequence ID" value="NZ_JAROAV010000020.1"/>
</dbReference>
<gene>
    <name evidence="10 14" type="primary">rsgA</name>
    <name evidence="14" type="ORF">P4R38_05390</name>
</gene>
<accession>A0ABT6C3Y8</accession>
<feature type="region of interest" description="Disordered" evidence="11">
    <location>
        <begin position="331"/>
        <end position="352"/>
    </location>
</feature>
<dbReference type="PANTHER" id="PTHR32120:SF10">
    <property type="entry name" value="SMALL RIBOSOMAL SUBUNIT BIOGENESIS GTPASE RSGA"/>
    <property type="match status" value="1"/>
</dbReference>
<reference evidence="14 15" key="1">
    <citation type="submission" date="2023-03" db="EMBL/GenBank/DDBJ databases">
        <title>YIM 133296 draft genome.</title>
        <authorList>
            <person name="Xiong L."/>
        </authorList>
    </citation>
    <scope>NUCLEOTIDE SEQUENCE [LARGE SCALE GENOMIC DNA]</scope>
    <source>
        <strain evidence="14 15">YIM 133296</strain>
    </source>
</reference>